<evidence type="ECO:0000256" key="5">
    <source>
        <dbReference type="ARBA" id="ARBA00022695"/>
    </source>
</evidence>
<evidence type="ECO:0000256" key="12">
    <source>
        <dbReference type="SAM" id="MobiDB-lite"/>
    </source>
</evidence>
<accession>A0A6H5GXW8</accession>
<dbReference type="FunFam" id="3.30.70.270:FF:000020">
    <property type="entry name" value="Transposon Tf2-6 polyprotein-like Protein"/>
    <property type="match status" value="1"/>
</dbReference>
<evidence type="ECO:0000256" key="3">
    <source>
        <dbReference type="ARBA" id="ARBA00022679"/>
    </source>
</evidence>
<dbReference type="InterPro" id="IPR005828">
    <property type="entry name" value="MFS_sugar_transport-like"/>
</dbReference>
<dbReference type="InterPro" id="IPR043128">
    <property type="entry name" value="Rev_trsase/Diguanyl_cyclase"/>
</dbReference>
<dbReference type="EMBL" id="CADCXU010017163">
    <property type="protein sequence ID" value="CAB0006059.1"/>
    <property type="molecule type" value="Genomic_DNA"/>
</dbReference>
<dbReference type="Gene3D" id="3.10.10.10">
    <property type="entry name" value="HIV Type 1 Reverse Transcriptase, subunit A, domain 1"/>
    <property type="match status" value="1"/>
</dbReference>
<dbReference type="PANTHER" id="PTHR37984:SF5">
    <property type="entry name" value="PROTEIN NYNRIN-LIKE"/>
    <property type="match status" value="1"/>
</dbReference>
<name>A0A6H5GXW8_9HEMI</name>
<dbReference type="PROSITE" id="PS50878">
    <property type="entry name" value="RT_POL"/>
    <property type="match status" value="1"/>
</dbReference>
<dbReference type="GO" id="GO:0004519">
    <property type="term" value="F:endonuclease activity"/>
    <property type="evidence" value="ECO:0007669"/>
    <property type="project" value="UniProtKB-KW"/>
</dbReference>
<reference evidence="15 16" key="1">
    <citation type="submission" date="2020-02" db="EMBL/GenBank/DDBJ databases">
        <authorList>
            <person name="Ferguson B K."/>
        </authorList>
    </citation>
    <scope>NUCLEOTIDE SEQUENCE [LARGE SCALE GENOMIC DNA]</scope>
</reference>
<evidence type="ECO:0000256" key="7">
    <source>
        <dbReference type="ARBA" id="ARBA00022759"/>
    </source>
</evidence>
<organism evidence="15 16">
    <name type="scientific">Nesidiocoris tenuis</name>
    <dbReference type="NCBI Taxonomy" id="355587"/>
    <lineage>
        <taxon>Eukaryota</taxon>
        <taxon>Metazoa</taxon>
        <taxon>Ecdysozoa</taxon>
        <taxon>Arthropoda</taxon>
        <taxon>Hexapoda</taxon>
        <taxon>Insecta</taxon>
        <taxon>Pterygota</taxon>
        <taxon>Neoptera</taxon>
        <taxon>Paraneoptera</taxon>
        <taxon>Hemiptera</taxon>
        <taxon>Heteroptera</taxon>
        <taxon>Panheteroptera</taxon>
        <taxon>Cimicomorpha</taxon>
        <taxon>Miridae</taxon>
        <taxon>Dicyphina</taxon>
        <taxon>Nesidiocoris</taxon>
    </lineage>
</organism>
<dbReference type="PANTHER" id="PTHR37984">
    <property type="entry name" value="PROTEIN CBG26694"/>
    <property type="match status" value="1"/>
</dbReference>
<evidence type="ECO:0000256" key="10">
    <source>
        <dbReference type="ARBA" id="ARBA00022989"/>
    </source>
</evidence>
<keyword evidence="11 13" id="KW-0472">Membrane</keyword>
<dbReference type="AlphaFoldDB" id="A0A6H5GXW8"/>
<protein>
    <recommendedName>
        <fullName evidence="2">RNA-directed DNA polymerase</fullName>
        <ecNumber evidence="2">2.7.7.49</ecNumber>
    </recommendedName>
</protein>
<evidence type="ECO:0000313" key="15">
    <source>
        <dbReference type="EMBL" id="CAB0006059.1"/>
    </source>
</evidence>
<dbReference type="InterPro" id="IPR000477">
    <property type="entry name" value="RT_dom"/>
</dbReference>
<dbReference type="Gene3D" id="1.20.1250.20">
    <property type="entry name" value="MFS general substrate transporter like domains"/>
    <property type="match status" value="1"/>
</dbReference>
<dbReference type="CDD" id="cd09274">
    <property type="entry name" value="RNase_HI_RT_Ty3"/>
    <property type="match status" value="1"/>
</dbReference>
<dbReference type="InterPro" id="IPR041373">
    <property type="entry name" value="RT_RNaseH"/>
</dbReference>
<dbReference type="GO" id="GO:0003964">
    <property type="term" value="F:RNA-directed DNA polymerase activity"/>
    <property type="evidence" value="ECO:0007669"/>
    <property type="project" value="UniProtKB-KW"/>
</dbReference>
<dbReference type="Pfam" id="PF00083">
    <property type="entry name" value="Sugar_tr"/>
    <property type="match status" value="1"/>
</dbReference>
<proteinExistence type="predicted"/>
<keyword evidence="10 13" id="KW-1133">Transmembrane helix</keyword>
<keyword evidence="8" id="KW-0378">Hydrolase</keyword>
<dbReference type="InterPro" id="IPR050951">
    <property type="entry name" value="Retrovirus_Pol_polyprotein"/>
</dbReference>
<evidence type="ECO:0000313" key="16">
    <source>
        <dbReference type="Proteomes" id="UP000479000"/>
    </source>
</evidence>
<keyword evidence="7" id="KW-0255">Endonuclease</keyword>
<dbReference type="OrthoDB" id="6382339at2759"/>
<dbReference type="GO" id="GO:0016020">
    <property type="term" value="C:membrane"/>
    <property type="evidence" value="ECO:0007669"/>
    <property type="project" value="UniProtKB-SubCell"/>
</dbReference>
<feature type="compositionally biased region" description="Basic and acidic residues" evidence="12">
    <location>
        <begin position="23"/>
        <end position="32"/>
    </location>
</feature>
<dbReference type="GO" id="GO:0022857">
    <property type="term" value="F:transmembrane transporter activity"/>
    <property type="evidence" value="ECO:0007669"/>
    <property type="project" value="InterPro"/>
</dbReference>
<keyword evidence="5" id="KW-0548">Nucleotidyltransferase</keyword>
<feature type="compositionally biased region" description="Polar residues" evidence="12">
    <location>
        <begin position="13"/>
        <end position="22"/>
    </location>
</feature>
<evidence type="ECO:0000256" key="8">
    <source>
        <dbReference type="ARBA" id="ARBA00022801"/>
    </source>
</evidence>
<evidence type="ECO:0000256" key="4">
    <source>
        <dbReference type="ARBA" id="ARBA00022692"/>
    </source>
</evidence>
<evidence type="ECO:0000256" key="1">
    <source>
        <dbReference type="ARBA" id="ARBA00004370"/>
    </source>
</evidence>
<feature type="domain" description="Reverse transcriptase" evidence="14">
    <location>
        <begin position="1"/>
        <end position="253"/>
    </location>
</feature>
<dbReference type="GO" id="GO:0016787">
    <property type="term" value="F:hydrolase activity"/>
    <property type="evidence" value="ECO:0007669"/>
    <property type="project" value="UniProtKB-KW"/>
</dbReference>
<dbReference type="SUPFAM" id="SSF56672">
    <property type="entry name" value="DNA/RNA polymerases"/>
    <property type="match status" value="1"/>
</dbReference>
<evidence type="ECO:0000256" key="13">
    <source>
        <dbReference type="SAM" id="Phobius"/>
    </source>
</evidence>
<dbReference type="FunFam" id="3.10.20.370:FF:000001">
    <property type="entry name" value="Retrovirus-related Pol polyprotein from transposon 17.6-like protein"/>
    <property type="match status" value="1"/>
</dbReference>
<dbReference type="Pfam" id="PF00078">
    <property type="entry name" value="RVT_1"/>
    <property type="match status" value="1"/>
</dbReference>
<keyword evidence="16" id="KW-1185">Reference proteome</keyword>
<evidence type="ECO:0000256" key="2">
    <source>
        <dbReference type="ARBA" id="ARBA00012493"/>
    </source>
</evidence>
<keyword evidence="3" id="KW-0808">Transferase</keyword>
<feature type="region of interest" description="Disordered" evidence="12">
    <location>
        <begin position="1"/>
        <end position="34"/>
    </location>
</feature>
<comment type="subcellular location">
    <subcellularLocation>
        <location evidence="1">Membrane</location>
    </subcellularLocation>
</comment>
<evidence type="ECO:0000256" key="6">
    <source>
        <dbReference type="ARBA" id="ARBA00022722"/>
    </source>
</evidence>
<dbReference type="Proteomes" id="UP000479000">
    <property type="component" value="Unassembled WGS sequence"/>
</dbReference>
<evidence type="ECO:0000256" key="11">
    <source>
        <dbReference type="ARBA" id="ARBA00023136"/>
    </source>
</evidence>
<sequence length="719" mass="81627">MKPKSIANHDQTRNQSRNQTHNETQKHGDEKQLGSNETMDCCERFEHLRHYTGHCPRMAFANFAPYKRNRSLRLEVRKLRLKIFLPLPRSNTRRTCCCPGHSTRKPRSYRLEARTLHLDPGLLPLEGLRTTLDIVKKKNHLASAFHQISVDPRDIQKTAFSSGNAHWEYLKMPFGLKSAPATMAKAMSMVLNSHKGIRAFAYLDDVIVHSPDLKRHIEEIRLLFQAMRKFHLRISPQKCAYLRKEVTYLGHHISDKGVLPDESKVAVLKRMPVPRNVKEVKSFVAFASYYRKFVKNFAQIAVPLTRLTKKDVPFRWTSQEQLAFETLKNSLSNPPLLKYPDFSQDFNLATDASAYAVGAILSQGPIGQDLPIAFASKTLSSAQSRWSVIERETFGIIFAVKHFFPYIFGRHVKIYTDHRPLTWLFNHKDQNSKLFRWSLELSKFDYEIIYRKGVNNPADHLSRVKMGSHDKKEAEFANVDSLHVLQTAGSHSQAIADELPSTTLCLASLFYLPNVLPLSCETKIVNVNSPLWRQLKVGNSWVFCVPDDAEIKIKCPTIVDRTVLTGIGIFSINPACVGYTPLYTLTPRRSASAVINSSFIPNFNISFGPVVSYGALAIFTGSIPLLFIILFATMPESPYWLLSKNRTAAAGRSLAWLRGYPSSDSASVTDELDRLEESVREDMRNVRSYRDLFATPGNRKGLLIVQMLALIQRMSGKAD</sequence>
<dbReference type="CDD" id="cd01647">
    <property type="entry name" value="RT_LTR"/>
    <property type="match status" value="1"/>
</dbReference>
<evidence type="ECO:0000259" key="14">
    <source>
        <dbReference type="PROSITE" id="PS50878"/>
    </source>
</evidence>
<evidence type="ECO:0000256" key="9">
    <source>
        <dbReference type="ARBA" id="ARBA00022918"/>
    </source>
</evidence>
<dbReference type="EC" id="2.7.7.49" evidence="2"/>
<keyword evidence="4 13" id="KW-0812">Transmembrane</keyword>
<keyword evidence="9" id="KW-0695">RNA-directed DNA polymerase</keyword>
<dbReference type="InterPro" id="IPR036259">
    <property type="entry name" value="MFS_trans_sf"/>
</dbReference>
<dbReference type="Pfam" id="PF17917">
    <property type="entry name" value="RT_RNaseH"/>
    <property type="match status" value="1"/>
</dbReference>
<dbReference type="SUPFAM" id="SSF103473">
    <property type="entry name" value="MFS general substrate transporter"/>
    <property type="match status" value="1"/>
</dbReference>
<keyword evidence="6" id="KW-0540">Nuclease</keyword>
<dbReference type="Gene3D" id="3.30.70.270">
    <property type="match status" value="2"/>
</dbReference>
<gene>
    <name evidence="15" type="ORF">NTEN_LOCUS11536</name>
</gene>
<feature type="transmembrane region" description="Helical" evidence="13">
    <location>
        <begin position="610"/>
        <end position="634"/>
    </location>
</feature>
<dbReference type="InterPro" id="IPR043502">
    <property type="entry name" value="DNA/RNA_pol_sf"/>
</dbReference>